<sequence length="301" mass="33043">MAWAAHLFGSLFEAEVKHFEAACQRHIGLTKKALQEAADRLDSLSQHAANIDAMLPLESDDERARDNSQLRLRAYEATKGIMGDIAHGVAGGVTLRLVMEQNPTPPLNQNNPLPVLTQNAEATQTARKEPGSQAANSGPKKEKRSGKTSKHSRASDTEPDEEVVSRTSGKRRKKEPSPARQPQPNVVEKPLNAGCGNLIHIDDVEENAFIFEYPYNTSLLWIVSCAACGFQPKRHPFIFTSNVFSHWTSKHGTAMSCQELLESHLVRVVGGNVRDATENNKKTGGENSTLALPQLPRDILI</sequence>
<evidence type="ECO:0000313" key="1">
    <source>
        <dbReference type="EMBL" id="KAJ8124526.1"/>
    </source>
</evidence>
<dbReference type="Proteomes" id="UP001153332">
    <property type="component" value="Unassembled WGS sequence"/>
</dbReference>
<evidence type="ECO:0000313" key="2">
    <source>
        <dbReference type="Proteomes" id="UP001153332"/>
    </source>
</evidence>
<reference evidence="1" key="1">
    <citation type="submission" date="2022-12" db="EMBL/GenBank/DDBJ databases">
        <title>Genome Sequence of Lasiodiplodia mahajangana.</title>
        <authorList>
            <person name="Buettner E."/>
        </authorList>
    </citation>
    <scope>NUCLEOTIDE SEQUENCE</scope>
    <source>
        <strain evidence="1">VT137</strain>
    </source>
</reference>
<comment type="caution">
    <text evidence="1">The sequence shown here is derived from an EMBL/GenBank/DDBJ whole genome shotgun (WGS) entry which is preliminary data.</text>
</comment>
<protein>
    <submittedName>
        <fullName evidence="1">Uncharacterized protein</fullName>
    </submittedName>
</protein>
<proteinExistence type="predicted"/>
<gene>
    <name evidence="1" type="ORF">O1611_g9114</name>
</gene>
<organism evidence="1 2">
    <name type="scientific">Lasiodiplodia mahajangana</name>
    <dbReference type="NCBI Taxonomy" id="1108764"/>
    <lineage>
        <taxon>Eukaryota</taxon>
        <taxon>Fungi</taxon>
        <taxon>Dikarya</taxon>
        <taxon>Ascomycota</taxon>
        <taxon>Pezizomycotina</taxon>
        <taxon>Dothideomycetes</taxon>
        <taxon>Dothideomycetes incertae sedis</taxon>
        <taxon>Botryosphaeriales</taxon>
        <taxon>Botryosphaeriaceae</taxon>
        <taxon>Lasiodiplodia</taxon>
    </lineage>
</organism>
<name>A0ACC2JAS3_9PEZI</name>
<dbReference type="EMBL" id="JAPUUL010002957">
    <property type="protein sequence ID" value="KAJ8124526.1"/>
    <property type="molecule type" value="Genomic_DNA"/>
</dbReference>
<keyword evidence="2" id="KW-1185">Reference proteome</keyword>
<accession>A0ACC2JAS3</accession>